<gene>
    <name evidence="1" type="ORF">SI7747_11014930</name>
</gene>
<keyword evidence="2" id="KW-1185">Reference proteome</keyword>
<evidence type="ECO:0000313" key="2">
    <source>
        <dbReference type="Proteomes" id="UP001189122"/>
    </source>
</evidence>
<dbReference type="EMBL" id="CACRZD030000011">
    <property type="protein sequence ID" value="CAA6668536.1"/>
    <property type="molecule type" value="Genomic_DNA"/>
</dbReference>
<sequence>MHASLTVGMACSSSLPWRHLQHTIDGPTHPFPLLLVVRGPTMIVGLLPFEVIEGKNHPHWPSVIYLQGNIRQDDVSTWRTAR</sequence>
<organism evidence="1">
    <name type="scientific">Spirodela intermedia</name>
    <name type="common">Intermediate duckweed</name>
    <dbReference type="NCBI Taxonomy" id="51605"/>
    <lineage>
        <taxon>Eukaryota</taxon>
        <taxon>Viridiplantae</taxon>
        <taxon>Streptophyta</taxon>
        <taxon>Embryophyta</taxon>
        <taxon>Tracheophyta</taxon>
        <taxon>Spermatophyta</taxon>
        <taxon>Magnoliopsida</taxon>
        <taxon>Liliopsida</taxon>
        <taxon>Araceae</taxon>
        <taxon>Lemnoideae</taxon>
        <taxon>Spirodela</taxon>
    </lineage>
</organism>
<dbReference type="AlphaFoldDB" id="A0A7I8JEG5"/>
<evidence type="ECO:0000313" key="1">
    <source>
        <dbReference type="EMBL" id="CAA2629292.1"/>
    </source>
</evidence>
<proteinExistence type="predicted"/>
<protein>
    <submittedName>
        <fullName evidence="1">Uncharacterized protein</fullName>
    </submittedName>
</protein>
<name>A0A7I8JEG5_SPIIN</name>
<accession>A0A7I8JEG5</accession>
<reference evidence="1 2" key="1">
    <citation type="submission" date="2019-12" db="EMBL/GenBank/DDBJ databases">
        <authorList>
            <person name="Scholz U."/>
            <person name="Mascher M."/>
            <person name="Fiebig A."/>
        </authorList>
    </citation>
    <scope>NUCLEOTIDE SEQUENCE</scope>
</reference>
<dbReference type="EMBL" id="LR743598">
    <property type="protein sequence ID" value="CAA2629292.1"/>
    <property type="molecule type" value="Genomic_DNA"/>
</dbReference>
<dbReference type="Proteomes" id="UP001189122">
    <property type="component" value="Unassembled WGS sequence"/>
</dbReference>